<dbReference type="Pfam" id="PF13628">
    <property type="entry name" value="DUF4142"/>
    <property type="match status" value="1"/>
</dbReference>
<dbReference type="EMBL" id="JBIAPI010000013">
    <property type="protein sequence ID" value="MFF3228362.1"/>
    <property type="molecule type" value="Genomic_DNA"/>
</dbReference>
<feature type="domain" description="DUF4142" evidence="1">
    <location>
        <begin position="45"/>
        <end position="178"/>
    </location>
</feature>
<protein>
    <submittedName>
        <fullName evidence="2">DUF4142 domain-containing protein</fullName>
    </submittedName>
</protein>
<accession>A0ABW6R4B8</accession>
<gene>
    <name evidence="2" type="ORF">ACFYV7_36590</name>
</gene>
<proteinExistence type="predicted"/>
<evidence type="ECO:0000259" key="1">
    <source>
        <dbReference type="Pfam" id="PF13628"/>
    </source>
</evidence>
<dbReference type="InterPro" id="IPR025419">
    <property type="entry name" value="DUF4142"/>
</dbReference>
<organism evidence="2 3">
    <name type="scientific">Nocardia suismassiliense</name>
    <dbReference type="NCBI Taxonomy" id="2077092"/>
    <lineage>
        <taxon>Bacteria</taxon>
        <taxon>Bacillati</taxon>
        <taxon>Actinomycetota</taxon>
        <taxon>Actinomycetes</taxon>
        <taxon>Mycobacteriales</taxon>
        <taxon>Nocardiaceae</taxon>
        <taxon>Nocardia</taxon>
    </lineage>
</organism>
<keyword evidence="3" id="KW-1185">Reference proteome</keyword>
<dbReference type="RefSeq" id="WP_387725111.1">
    <property type="nucleotide sequence ID" value="NZ_JBIAPI010000013.1"/>
</dbReference>
<comment type="caution">
    <text evidence="2">The sequence shown here is derived from an EMBL/GenBank/DDBJ whole genome shotgun (WGS) entry which is preliminary data.</text>
</comment>
<evidence type="ECO:0000313" key="2">
    <source>
        <dbReference type="EMBL" id="MFF3228362.1"/>
    </source>
</evidence>
<reference evidence="2 3" key="1">
    <citation type="submission" date="2024-10" db="EMBL/GenBank/DDBJ databases">
        <title>The Natural Products Discovery Center: Release of the First 8490 Sequenced Strains for Exploring Actinobacteria Biosynthetic Diversity.</title>
        <authorList>
            <person name="Kalkreuter E."/>
            <person name="Kautsar S.A."/>
            <person name="Yang D."/>
            <person name="Bader C.D."/>
            <person name="Teijaro C.N."/>
            <person name="Fluegel L."/>
            <person name="Davis C.M."/>
            <person name="Simpson J.R."/>
            <person name="Lauterbach L."/>
            <person name="Steele A.D."/>
            <person name="Gui C."/>
            <person name="Meng S."/>
            <person name="Li G."/>
            <person name="Viehrig K."/>
            <person name="Ye F."/>
            <person name="Su P."/>
            <person name="Kiefer A.F."/>
            <person name="Nichols A."/>
            <person name="Cepeda A.J."/>
            <person name="Yan W."/>
            <person name="Fan B."/>
            <person name="Jiang Y."/>
            <person name="Adhikari A."/>
            <person name="Zheng C.-J."/>
            <person name="Schuster L."/>
            <person name="Cowan T.M."/>
            <person name="Smanski M.J."/>
            <person name="Chevrette M.G."/>
            <person name="De Carvalho L.P.S."/>
            <person name="Shen B."/>
        </authorList>
    </citation>
    <scope>NUCLEOTIDE SEQUENCE [LARGE SCALE GENOMIC DNA]</scope>
    <source>
        <strain evidence="2 3">NPDC003040</strain>
    </source>
</reference>
<dbReference type="Proteomes" id="UP001601948">
    <property type="component" value="Unassembled WGS sequence"/>
</dbReference>
<evidence type="ECO:0000313" key="3">
    <source>
        <dbReference type="Proteomes" id="UP001601948"/>
    </source>
</evidence>
<name>A0ABW6R4B8_9NOCA</name>
<sequence length="184" mass="19841">MRSLHRALRATAVAAVLGLGTATVGFGIAGVGSAQPADQVALPYQDSTYLMVSHQSHMSEMISGSRAALAGMCPAVRQIGAMLVVDHTRLDAMGAAVALPNGVPLPLTPNAEQSQQMWDTGMRFGRDFDLSWLRMQERFHVQSLQAGARQMELGTDERVTRLARDAAPAIQHHLMMVRDAMTTC</sequence>